<evidence type="ECO:0000256" key="3">
    <source>
        <dbReference type="ARBA" id="ARBA00022630"/>
    </source>
</evidence>
<protein>
    <recommendedName>
        <fullName evidence="6">Nitroreductase domain-containing protein</fullName>
    </recommendedName>
</protein>
<dbReference type="PANTHER" id="PTHR43673:SF2">
    <property type="entry name" value="NITROREDUCTASE"/>
    <property type="match status" value="1"/>
</dbReference>
<keyword evidence="4" id="KW-0288">FMN</keyword>
<comment type="similarity">
    <text evidence="2">Belongs to the nitroreductase family.</text>
</comment>
<dbReference type="Pfam" id="PF00881">
    <property type="entry name" value="Nitroreductase"/>
    <property type="match status" value="2"/>
</dbReference>
<evidence type="ECO:0000256" key="1">
    <source>
        <dbReference type="ARBA" id="ARBA00001917"/>
    </source>
</evidence>
<dbReference type="EMBL" id="LAZR01030866">
    <property type="protein sequence ID" value="KKL55365.1"/>
    <property type="molecule type" value="Genomic_DNA"/>
</dbReference>
<feature type="domain" description="Nitroreductase" evidence="6">
    <location>
        <begin position="9"/>
        <end position="52"/>
    </location>
</feature>
<dbReference type="InterPro" id="IPR000415">
    <property type="entry name" value="Nitroreductase-like"/>
</dbReference>
<name>A0A0F9FDL9_9ZZZZ</name>
<feature type="non-terminal residue" evidence="7">
    <location>
        <position position="139"/>
    </location>
</feature>
<organism evidence="7">
    <name type="scientific">marine sediment metagenome</name>
    <dbReference type="NCBI Taxonomy" id="412755"/>
    <lineage>
        <taxon>unclassified sequences</taxon>
        <taxon>metagenomes</taxon>
        <taxon>ecological metagenomes</taxon>
    </lineage>
</organism>
<gene>
    <name evidence="7" type="ORF">LCGC14_2256170</name>
</gene>
<sequence>MEFVDVLHKRQSTRKFQNREVSDELIREIVQLAGLAPSAGNLQAFRVVIVRDKITSISAPVSLVICATPEVSASKYGERGRSLYAVQDATIFAAYIQLVITNYGLSSVWIGAFNEGKISRSLHLDEHLRPIAMILLGYS</sequence>
<evidence type="ECO:0000256" key="5">
    <source>
        <dbReference type="ARBA" id="ARBA00023002"/>
    </source>
</evidence>
<evidence type="ECO:0000313" key="7">
    <source>
        <dbReference type="EMBL" id="KKL55365.1"/>
    </source>
</evidence>
<comment type="caution">
    <text evidence="7">The sequence shown here is derived from an EMBL/GenBank/DDBJ whole genome shotgun (WGS) entry which is preliminary data.</text>
</comment>
<accession>A0A0F9FDL9</accession>
<reference evidence="7" key="1">
    <citation type="journal article" date="2015" name="Nature">
        <title>Complex archaea that bridge the gap between prokaryotes and eukaryotes.</title>
        <authorList>
            <person name="Spang A."/>
            <person name="Saw J.H."/>
            <person name="Jorgensen S.L."/>
            <person name="Zaremba-Niedzwiedzka K."/>
            <person name="Martijn J."/>
            <person name="Lind A.E."/>
            <person name="van Eijk R."/>
            <person name="Schleper C."/>
            <person name="Guy L."/>
            <person name="Ettema T.J."/>
        </authorList>
    </citation>
    <scope>NUCLEOTIDE SEQUENCE</scope>
</reference>
<dbReference type="Gene3D" id="3.40.109.10">
    <property type="entry name" value="NADH Oxidase"/>
    <property type="match status" value="2"/>
</dbReference>
<keyword evidence="3" id="KW-0285">Flavoprotein</keyword>
<dbReference type="AlphaFoldDB" id="A0A0F9FDL9"/>
<comment type="cofactor">
    <cofactor evidence="1">
        <name>FMN</name>
        <dbReference type="ChEBI" id="CHEBI:58210"/>
    </cofactor>
</comment>
<keyword evidence="5" id="KW-0560">Oxidoreductase</keyword>
<dbReference type="GO" id="GO:0016491">
    <property type="term" value="F:oxidoreductase activity"/>
    <property type="evidence" value="ECO:0007669"/>
    <property type="project" value="UniProtKB-KW"/>
</dbReference>
<evidence type="ECO:0000256" key="2">
    <source>
        <dbReference type="ARBA" id="ARBA00007118"/>
    </source>
</evidence>
<feature type="domain" description="Nitroreductase" evidence="6">
    <location>
        <begin position="59"/>
        <end position="138"/>
    </location>
</feature>
<evidence type="ECO:0000259" key="6">
    <source>
        <dbReference type="Pfam" id="PF00881"/>
    </source>
</evidence>
<dbReference type="InterPro" id="IPR029479">
    <property type="entry name" value="Nitroreductase"/>
</dbReference>
<dbReference type="SUPFAM" id="SSF55469">
    <property type="entry name" value="FMN-dependent nitroreductase-like"/>
    <property type="match status" value="1"/>
</dbReference>
<proteinExistence type="inferred from homology"/>
<dbReference type="PANTHER" id="PTHR43673">
    <property type="entry name" value="NAD(P)H NITROREDUCTASE YDGI-RELATED"/>
    <property type="match status" value="1"/>
</dbReference>
<evidence type="ECO:0000256" key="4">
    <source>
        <dbReference type="ARBA" id="ARBA00022643"/>
    </source>
</evidence>